<feature type="compositionally biased region" description="Basic and acidic residues" evidence="1">
    <location>
        <begin position="717"/>
        <end position="735"/>
    </location>
</feature>
<dbReference type="RefSeq" id="XP_043007111.1">
    <property type="nucleotide sequence ID" value="XM_043154656.1"/>
</dbReference>
<feature type="region of interest" description="Disordered" evidence="1">
    <location>
        <begin position="710"/>
        <end position="827"/>
    </location>
</feature>
<feature type="compositionally biased region" description="Low complexity" evidence="1">
    <location>
        <begin position="281"/>
        <end position="302"/>
    </location>
</feature>
<feature type="region of interest" description="Disordered" evidence="1">
    <location>
        <begin position="52"/>
        <end position="102"/>
    </location>
</feature>
<gene>
    <name evidence="2" type="ORF">E1B28_009743</name>
</gene>
<dbReference type="AlphaFoldDB" id="A0A9P7RVP0"/>
<feature type="compositionally biased region" description="Low complexity" evidence="1">
    <location>
        <begin position="263"/>
        <end position="274"/>
    </location>
</feature>
<dbReference type="OrthoDB" id="5563016at2759"/>
<dbReference type="KEGG" id="more:E1B28_009743"/>
<organism evidence="2 3">
    <name type="scientific">Marasmius oreades</name>
    <name type="common">fairy-ring Marasmius</name>
    <dbReference type="NCBI Taxonomy" id="181124"/>
    <lineage>
        <taxon>Eukaryota</taxon>
        <taxon>Fungi</taxon>
        <taxon>Dikarya</taxon>
        <taxon>Basidiomycota</taxon>
        <taxon>Agaricomycotina</taxon>
        <taxon>Agaricomycetes</taxon>
        <taxon>Agaricomycetidae</taxon>
        <taxon>Agaricales</taxon>
        <taxon>Marasmiineae</taxon>
        <taxon>Marasmiaceae</taxon>
        <taxon>Marasmius</taxon>
    </lineage>
</organism>
<evidence type="ECO:0000313" key="3">
    <source>
        <dbReference type="Proteomes" id="UP001049176"/>
    </source>
</evidence>
<feature type="compositionally biased region" description="Low complexity" evidence="1">
    <location>
        <begin position="59"/>
        <end position="72"/>
    </location>
</feature>
<comment type="caution">
    <text evidence="2">The sequence shown here is derived from an EMBL/GenBank/DDBJ whole genome shotgun (WGS) entry which is preliminary data.</text>
</comment>
<feature type="compositionally biased region" description="Low complexity" evidence="1">
    <location>
        <begin position="88"/>
        <end position="102"/>
    </location>
</feature>
<evidence type="ECO:0000256" key="1">
    <source>
        <dbReference type="SAM" id="MobiDB-lite"/>
    </source>
</evidence>
<feature type="region of interest" description="Disordered" evidence="1">
    <location>
        <begin position="905"/>
        <end position="1010"/>
    </location>
</feature>
<evidence type="ECO:0000313" key="2">
    <source>
        <dbReference type="EMBL" id="KAG7090641.1"/>
    </source>
</evidence>
<feature type="compositionally biased region" description="Gly residues" evidence="1">
    <location>
        <begin position="303"/>
        <end position="315"/>
    </location>
</feature>
<feature type="region of interest" description="Disordered" evidence="1">
    <location>
        <begin position="625"/>
        <end position="687"/>
    </location>
</feature>
<feature type="compositionally biased region" description="Low complexity" evidence="1">
    <location>
        <begin position="736"/>
        <end position="750"/>
    </location>
</feature>
<feature type="region of interest" description="Disordered" evidence="1">
    <location>
        <begin position="511"/>
        <end position="571"/>
    </location>
</feature>
<dbReference type="GeneID" id="66078819"/>
<reference evidence="2" key="1">
    <citation type="journal article" date="2021" name="Genome Biol. Evol.">
        <title>The assembled and annotated genome of the fairy-ring fungus Marasmius oreades.</title>
        <authorList>
            <person name="Hiltunen M."/>
            <person name="Ament-Velasquez S.L."/>
            <person name="Johannesson H."/>
        </authorList>
    </citation>
    <scope>NUCLEOTIDE SEQUENCE</scope>
    <source>
        <strain evidence="2">03SP1</strain>
    </source>
</reference>
<feature type="compositionally biased region" description="Basic and acidic residues" evidence="1">
    <location>
        <begin position="776"/>
        <end position="785"/>
    </location>
</feature>
<feature type="compositionally biased region" description="Low complexity" evidence="1">
    <location>
        <begin position="163"/>
        <end position="176"/>
    </location>
</feature>
<feature type="compositionally biased region" description="Polar residues" evidence="1">
    <location>
        <begin position="905"/>
        <end position="919"/>
    </location>
</feature>
<feature type="compositionally biased region" description="Low complexity" evidence="1">
    <location>
        <begin position="538"/>
        <end position="556"/>
    </location>
</feature>
<dbReference type="EMBL" id="CM032186">
    <property type="protein sequence ID" value="KAG7090641.1"/>
    <property type="molecule type" value="Genomic_DNA"/>
</dbReference>
<feature type="compositionally biased region" description="Polar residues" evidence="1">
    <location>
        <begin position="665"/>
        <end position="676"/>
    </location>
</feature>
<accession>A0A9P7RVP0</accession>
<proteinExistence type="predicted"/>
<feature type="compositionally biased region" description="Basic and acidic residues" evidence="1">
    <location>
        <begin position="448"/>
        <end position="461"/>
    </location>
</feature>
<dbReference type="Proteomes" id="UP001049176">
    <property type="component" value="Chromosome 6"/>
</dbReference>
<protein>
    <submittedName>
        <fullName evidence="2">Uncharacterized protein</fullName>
    </submittedName>
</protein>
<dbReference type="GO" id="GO:0003779">
    <property type="term" value="F:actin binding"/>
    <property type="evidence" value="ECO:0007669"/>
    <property type="project" value="TreeGrafter"/>
</dbReference>
<sequence length="1080" mass="115895">IWPASLLATSCSTSRSSSLLFVVDVRNEFYSSTFKAFWSLARLMAVLAPPDWQHNTMDTTTTSTTSRQQRSSPANNDRDQTSSQLQNPQHQQVPYSFQQQPQGQWAPSIAAQPFYPSFYQNHQQSAAGFPQQASPYYDPASNPQLAQWAYQQMVFNAQQAFLPPGSSRGSPSSSSPHDYFTQNQMGIGVGSHGMFSTFPSGTPPPPQHQQNGGGQQQPYPGFHPYRRPVRQSSSMSQGSYTFPEGSGSNNNDWRPPYARPEASGSSSSVNSTHSQRQRTDSNQSGRGSQHGHGSANGSIRGRSSGGGNSPVGGGSTNKHPQSSSHSRPSAPQQQHSHTHARSSSPGKNLPHPNPPHHRNLSASSNTSSSSVVRSSSATATPSSQSPPTSSSSASPSGSASSTSSPSSSSSTTPNSSSSSITTTPTLPRPVRPSPLSQGTTSFHATSSAEKRMSRDDTDLAMMRDEVVSDRLKSGLKGRLRRALTFGTTASTGINEENEIVDDDDESIKASRFTKSKSPLTRPSTDSALSQESGNTVQTSSTPLNPTTSNLSSTSTPSPSPGPPPAQKKRGRAASLFNSRLNASTDNISLSSTVSSASVMIRKLGSMGKLARRNSLAGITSLFKDKKKKEDVVAEDEDTGLSSSETDDKKKKKKKEKEKEKKGTTAKATVSEASVSHVTAELDRGSNSGEWNAVELAGLSPAAKLARQHTLKSNAEAAAKERERIQKEKEEKEHEATAAAAAKAKANQANANGGGVPAWDRGTHNRSPVKGGGNVRVNEDGTRVVVEDEDEEDWSEDGHGRGTQQTYQPGGPAGWDDDGDDDDWDGEDEEDVTIRIGVDRVDLNNATSGHVGGDWGEPEEMEVWATDVRRSAERTRTPNKGILKYAVNYDQHVYLADAIHPKQPTRVRSNSYNAHPSQQGELGPLARIPSPDPDHIDGLHRHGSHSSGGHGAVLQPGSTVPSLPPLSFDSSPIKANMDAPQKPMFSHPNSSAPALSLSTPSNPPTLTHRSATAPSKRLAFANNLSVYDTFSSSVYDRRSEPATWSRLTPALAQRIKEELNSYKMEEMEVHAASRIHTQFFV</sequence>
<feature type="compositionally biased region" description="Acidic residues" evidence="1">
    <location>
        <begin position="814"/>
        <end position="827"/>
    </location>
</feature>
<feature type="non-terminal residue" evidence="2">
    <location>
        <position position="1"/>
    </location>
</feature>
<keyword evidence="3" id="KW-1185">Reference proteome</keyword>
<dbReference type="PANTHER" id="PTHR12751">
    <property type="entry name" value="PHOSPHATASE AND ACTIN REGULATOR PHACTR"/>
    <property type="match status" value="1"/>
</dbReference>
<feature type="region of interest" description="Disordered" evidence="1">
    <location>
        <begin position="161"/>
        <end position="461"/>
    </location>
</feature>
<name>A0A9P7RVP0_9AGAR</name>
<feature type="compositionally biased region" description="Polar residues" evidence="1">
    <location>
        <begin position="515"/>
        <end position="537"/>
    </location>
</feature>
<feature type="compositionally biased region" description="Polar residues" evidence="1">
    <location>
        <begin position="316"/>
        <end position="346"/>
    </location>
</feature>
<feature type="compositionally biased region" description="Low complexity" evidence="1">
    <location>
        <begin position="987"/>
        <end position="1006"/>
    </location>
</feature>
<feature type="compositionally biased region" description="Polar residues" evidence="1">
    <location>
        <begin position="230"/>
        <end position="252"/>
    </location>
</feature>
<dbReference type="GO" id="GO:0030036">
    <property type="term" value="P:actin cytoskeleton organization"/>
    <property type="evidence" value="ECO:0007669"/>
    <property type="project" value="TreeGrafter"/>
</dbReference>
<feature type="compositionally biased region" description="Low complexity" evidence="1">
    <location>
        <begin position="360"/>
        <end position="425"/>
    </location>
</feature>
<dbReference type="PANTHER" id="PTHR12751:SF18">
    <property type="entry name" value="PHOSPHATASE AND ACTIN REGULATOR 1"/>
    <property type="match status" value="1"/>
</dbReference>
<feature type="compositionally biased region" description="Polar residues" evidence="1">
    <location>
        <begin position="437"/>
        <end position="447"/>
    </location>
</feature>